<dbReference type="GO" id="GO:0009252">
    <property type="term" value="P:peptidoglycan biosynthetic process"/>
    <property type="evidence" value="ECO:0007669"/>
    <property type="project" value="UniProtKB-UniRule"/>
</dbReference>
<dbReference type="GO" id="GO:0008360">
    <property type="term" value="P:regulation of cell shape"/>
    <property type="evidence" value="ECO:0007669"/>
    <property type="project" value="UniProtKB-KW"/>
</dbReference>
<dbReference type="STRING" id="1121950.SAMN02745243_03992"/>
<keyword evidence="2" id="KW-0547">Nucleotide-binding</keyword>
<comment type="subunit">
    <text evidence="2">Forms a heterodimer with GatD.</text>
</comment>
<keyword evidence="2" id="KW-0067">ATP-binding</keyword>
<comment type="similarity">
    <text evidence="2">Belongs to the MurCDEF family. MurT subfamily.</text>
</comment>
<keyword evidence="2" id="KW-0573">Peptidoglycan synthesis</keyword>
<dbReference type="InterPro" id="IPR013564">
    <property type="entry name" value="MurT_C"/>
</dbReference>
<proteinExistence type="inferred from homology"/>
<dbReference type="PANTHER" id="PTHR23135">
    <property type="entry name" value="MUR LIGASE FAMILY MEMBER"/>
    <property type="match status" value="1"/>
</dbReference>
<feature type="domain" description="Lipid II isoglutaminyl synthase (glutamine-hydrolyzing) subunit MurT C-terminal" evidence="4">
    <location>
        <begin position="326"/>
        <end position="432"/>
    </location>
</feature>
<comment type="catalytic activity">
    <reaction evidence="2">
        <text>beta-D-GlcNAc-(1-&gt;4)-Mur2Ac(oyl-L-Ala-gamma-D-Glu-L-Lys-D-Ala-D-Ala)-di-trans,octa-cis-undecaprenyl diphosphate + ATP = beta-D-GlcNAc-(1-&gt;4)-Mur2Ac(oyl-L-Ala-gamma-D-O-P-Glu-L-Lys-D-Ala-D-Ala)-di-trans,octa-cis-undecaprenyl diphosphate + ADP</text>
        <dbReference type="Rhea" id="RHEA:59488"/>
        <dbReference type="ChEBI" id="CHEBI:30616"/>
        <dbReference type="ChEBI" id="CHEBI:60033"/>
        <dbReference type="ChEBI" id="CHEBI:143132"/>
        <dbReference type="ChEBI" id="CHEBI:456216"/>
    </reaction>
</comment>
<dbReference type="GO" id="GO:0005524">
    <property type="term" value="F:ATP binding"/>
    <property type="evidence" value="ECO:0007669"/>
    <property type="project" value="UniProtKB-UniRule"/>
</dbReference>
<dbReference type="Pfam" id="PF08245">
    <property type="entry name" value="Mur_ligase_M"/>
    <property type="match status" value="1"/>
</dbReference>
<feature type="domain" description="Mur ligase central" evidence="3">
    <location>
        <begin position="59"/>
        <end position="210"/>
    </location>
</feature>
<keyword evidence="6" id="KW-1185">Reference proteome</keyword>
<dbReference type="EC" id="6.3.5.13" evidence="2"/>
<keyword evidence="2" id="KW-0862">Zinc</keyword>
<keyword evidence="2" id="KW-0133">Cell shape</keyword>
<feature type="binding site" evidence="2">
    <location>
        <position position="238"/>
    </location>
    <ligand>
        <name>Zn(2+)</name>
        <dbReference type="ChEBI" id="CHEBI:29105"/>
    </ligand>
</feature>
<comment type="function">
    <text evidence="2">The lipid II isoglutaminyl synthase complex catalyzes the formation of alpha-D-isoglutamine in the cell wall lipid II stem peptide. The MurT subunit catalyzes the ATP-dependent amidation of D-glutamate residue of lipid II, converting it to an isoglutamine residue.</text>
</comment>
<evidence type="ECO:0000259" key="4">
    <source>
        <dbReference type="Pfam" id="PF08353"/>
    </source>
</evidence>
<keyword evidence="2" id="KW-0479">Metal-binding</keyword>
<keyword evidence="2" id="KW-0961">Cell wall biogenesis/degradation</keyword>
<dbReference type="RefSeq" id="WP_073113235.1">
    <property type="nucleotide sequence ID" value="NZ_FQZY01000108.1"/>
</dbReference>
<dbReference type="InterPro" id="IPR043703">
    <property type="entry name" value="Lipid_II_synth_MurT"/>
</dbReference>
<dbReference type="HAMAP" id="MF_02214">
    <property type="entry name" value="Lipid_II_synth_MurT"/>
    <property type="match status" value="1"/>
</dbReference>
<keyword evidence="2" id="KW-0436">Ligase</keyword>
<reference evidence="5 6" key="1">
    <citation type="submission" date="2016-11" db="EMBL/GenBank/DDBJ databases">
        <authorList>
            <person name="Jaros S."/>
            <person name="Januszkiewicz K."/>
            <person name="Wedrychowicz H."/>
        </authorList>
    </citation>
    <scope>NUCLEOTIDE SEQUENCE [LARGE SCALE GENOMIC DNA]</scope>
    <source>
        <strain evidence="5 6">DSM 15480</strain>
    </source>
</reference>
<dbReference type="GO" id="GO:0016881">
    <property type="term" value="F:acid-amino acid ligase activity"/>
    <property type="evidence" value="ECO:0007669"/>
    <property type="project" value="InterPro"/>
</dbReference>
<dbReference type="Proteomes" id="UP000184301">
    <property type="component" value="Unassembled WGS sequence"/>
</dbReference>
<evidence type="ECO:0000313" key="5">
    <source>
        <dbReference type="EMBL" id="SHK91661.1"/>
    </source>
</evidence>
<dbReference type="GO" id="GO:0008270">
    <property type="term" value="F:zinc ion binding"/>
    <property type="evidence" value="ECO:0007669"/>
    <property type="project" value="UniProtKB-UniRule"/>
</dbReference>
<comment type="catalytic activity">
    <reaction evidence="2">
        <text>beta-D-GlcNAc-(1-&gt;4)-Mur2Ac(oyl-L-Ala-gamma-D-O-P-Glu-L-Lys-D-Ala-D-Ala)-di-trans,octa-cis-undecaprenyl diphosphate + NH4(+) = beta-D-GlcNAc-(1-&gt;4)-Mur2Ac(oyl-L-Ala-D-isoglutaminyl-L-Lys-D-Ala-D-Ala)-di-trans,octa-cis-undecaprenyl diphosphate + phosphate + H(+)</text>
        <dbReference type="Rhea" id="RHEA:57932"/>
        <dbReference type="ChEBI" id="CHEBI:15378"/>
        <dbReference type="ChEBI" id="CHEBI:28938"/>
        <dbReference type="ChEBI" id="CHEBI:43474"/>
        <dbReference type="ChEBI" id="CHEBI:62233"/>
        <dbReference type="ChEBI" id="CHEBI:143132"/>
    </reaction>
</comment>
<comment type="catalytic activity">
    <reaction evidence="2">
        <text>beta-D-GlcNAc-(1-&gt;4)-Mur2Ac(oyl-L-Ala-gamma-D-Glu-L-Lys-D-Ala-D-Ala)-di-trans,octa-cis-undecaprenyl diphosphate + L-glutamine + ATP + H2O = beta-D-GlcNAc-(1-&gt;4)-Mur2Ac(oyl-L-Ala-D-isoglutaminyl-L-Lys-D-Ala-D-Ala)-di-trans,octa-cis-undecaprenyl diphosphate + L-glutamate + ADP + phosphate + H(+)</text>
        <dbReference type="Rhea" id="RHEA:57928"/>
        <dbReference type="ChEBI" id="CHEBI:15377"/>
        <dbReference type="ChEBI" id="CHEBI:15378"/>
        <dbReference type="ChEBI" id="CHEBI:29985"/>
        <dbReference type="ChEBI" id="CHEBI:30616"/>
        <dbReference type="ChEBI" id="CHEBI:43474"/>
        <dbReference type="ChEBI" id="CHEBI:58359"/>
        <dbReference type="ChEBI" id="CHEBI:60033"/>
        <dbReference type="ChEBI" id="CHEBI:62233"/>
        <dbReference type="ChEBI" id="CHEBI:456216"/>
        <dbReference type="EC" id="6.3.5.13"/>
    </reaction>
</comment>
<evidence type="ECO:0000313" key="6">
    <source>
        <dbReference type="Proteomes" id="UP000184301"/>
    </source>
</evidence>
<evidence type="ECO:0000256" key="1">
    <source>
        <dbReference type="ARBA" id="ARBA00004752"/>
    </source>
</evidence>
<gene>
    <name evidence="2" type="primary">murT</name>
    <name evidence="5" type="ORF">SAMN02745243_03992</name>
</gene>
<dbReference type="PANTHER" id="PTHR23135:SF7">
    <property type="entry name" value="LIPID II ISOGLUTAMINYL SYNTHASE (GLUTAMINE-HYDROLYZING) SUBUNIT MURT"/>
    <property type="match status" value="1"/>
</dbReference>
<protein>
    <recommendedName>
        <fullName evidence="2">Lipid II isoglutaminyl synthase (glutamine-hydrolyzing) subunit MurT</fullName>
        <ecNumber evidence="2">6.3.5.13</ecNumber>
    </recommendedName>
</protein>
<evidence type="ECO:0000259" key="3">
    <source>
        <dbReference type="Pfam" id="PF08245"/>
    </source>
</evidence>
<dbReference type="AlphaFoldDB" id="A0A1M6WD80"/>
<dbReference type="GO" id="GO:0140282">
    <property type="term" value="F:carbon-nitrogen ligase activity on lipid II"/>
    <property type="evidence" value="ECO:0007669"/>
    <property type="project" value="UniProtKB-UniRule"/>
</dbReference>
<dbReference type="OrthoDB" id="9803907at2"/>
<dbReference type="InterPro" id="IPR013221">
    <property type="entry name" value="Mur_ligase_cen"/>
</dbReference>
<dbReference type="SUPFAM" id="SSF53623">
    <property type="entry name" value="MurD-like peptide ligases, catalytic domain"/>
    <property type="match status" value="1"/>
</dbReference>
<organism evidence="5 6">
    <name type="scientific">Hespellia stercorisuis DSM 15480</name>
    <dbReference type="NCBI Taxonomy" id="1121950"/>
    <lineage>
        <taxon>Bacteria</taxon>
        <taxon>Bacillati</taxon>
        <taxon>Bacillota</taxon>
        <taxon>Clostridia</taxon>
        <taxon>Lachnospirales</taxon>
        <taxon>Lachnospiraceae</taxon>
        <taxon>Hespellia</taxon>
    </lineage>
</organism>
<feature type="binding site" evidence="2">
    <location>
        <position position="235"/>
    </location>
    <ligand>
        <name>Zn(2+)</name>
        <dbReference type="ChEBI" id="CHEBI:29105"/>
    </ligand>
</feature>
<feature type="binding site" evidence="2">
    <location>
        <position position="216"/>
    </location>
    <ligand>
        <name>Zn(2+)</name>
        <dbReference type="ChEBI" id="CHEBI:29105"/>
    </ligand>
</feature>
<dbReference type="UniPathway" id="UPA00219"/>
<feature type="binding site" evidence="2">
    <location>
        <position position="213"/>
    </location>
    <ligand>
        <name>Zn(2+)</name>
        <dbReference type="ChEBI" id="CHEBI:29105"/>
    </ligand>
</feature>
<dbReference type="InterPro" id="IPR036565">
    <property type="entry name" value="Mur-like_cat_sf"/>
</dbReference>
<comment type="pathway">
    <text evidence="1 2">Cell wall biogenesis; peptidoglycan biosynthesis.</text>
</comment>
<sequence>MSLKRKMVIKFAKWVSSTSQKIRGGQGVTLPGYIARKLNPSILTSLSSDVRKKTFVVLGTNGKTTTNSILYHALTAEGQKVIINKTGSNMMNGVVSSFVLATDKNGELDADYACIEVDEIASLTVLPKIKPDYLVLTNISRDQLDRFGEVDITFQKLKEAINKTPKMTLLINGDDVLSYTLAKESKHDFITYGINEQIFDSTSRSEIRESIFCRKCGHKLEYNFFHYGQLGDYHCPHCGLTRPEAAYAASNIHLSESGSTFDVGDRSFTTGAKAPYNIYNTLAAYAALRIAGLEAPHFENMIAHYDYGNNRESVFNIGGTNIQIHLAKNPIGFQQKISLVLKDPNPKDVMILINDEYQDGEDVSWLWDVDFQYLADANANSIIATGKRGYDMRLRLKYEDIPCEVSLDLENTIRDCIENRTDNLYLIVNYTGLYSTNALLKNLSNDYAGKED</sequence>
<dbReference type="GO" id="GO:0071555">
    <property type="term" value="P:cell wall organization"/>
    <property type="evidence" value="ECO:0007669"/>
    <property type="project" value="UniProtKB-KW"/>
</dbReference>
<accession>A0A1M6WD80</accession>
<dbReference type="EMBL" id="FQZY01000108">
    <property type="protein sequence ID" value="SHK91661.1"/>
    <property type="molecule type" value="Genomic_DNA"/>
</dbReference>
<dbReference type="Gene3D" id="3.40.1190.10">
    <property type="entry name" value="Mur-like, catalytic domain"/>
    <property type="match status" value="1"/>
</dbReference>
<name>A0A1M6WD80_9FIRM</name>
<evidence type="ECO:0000256" key="2">
    <source>
        <dbReference type="HAMAP-Rule" id="MF_02214"/>
    </source>
</evidence>
<dbReference type="Pfam" id="PF08353">
    <property type="entry name" value="MurT_C"/>
    <property type="match status" value="1"/>
</dbReference>
<feature type="active site" evidence="2">
    <location>
        <position position="362"/>
    </location>
</feature>